<name>A0AAV8Z365_9CUCU</name>
<proteinExistence type="predicted"/>
<dbReference type="Proteomes" id="UP001162162">
    <property type="component" value="Unassembled WGS sequence"/>
</dbReference>
<dbReference type="EMBL" id="JAPWTK010000017">
    <property type="protein sequence ID" value="KAJ8958515.1"/>
    <property type="molecule type" value="Genomic_DNA"/>
</dbReference>
<evidence type="ECO:0000256" key="2">
    <source>
        <dbReference type="ARBA" id="ARBA00022771"/>
    </source>
</evidence>
<dbReference type="AlphaFoldDB" id="A0AAV8Z365"/>
<reference evidence="7" key="1">
    <citation type="journal article" date="2023" name="Insect Mol. Biol.">
        <title>Genome sequencing provides insights into the evolution of gene families encoding plant cell wall-degrading enzymes in longhorned beetles.</title>
        <authorList>
            <person name="Shin N.R."/>
            <person name="Okamura Y."/>
            <person name="Kirsch R."/>
            <person name="Pauchet Y."/>
        </authorList>
    </citation>
    <scope>NUCLEOTIDE SEQUENCE</scope>
    <source>
        <strain evidence="7">AMC_N1</strain>
    </source>
</reference>
<dbReference type="Gene3D" id="3.30.40.10">
    <property type="entry name" value="Zinc/RING finger domain, C3HC4 (zinc finger)"/>
    <property type="match status" value="1"/>
</dbReference>
<keyword evidence="3" id="KW-0862">Zinc</keyword>
<feature type="coiled-coil region" evidence="4">
    <location>
        <begin position="267"/>
        <end position="294"/>
    </location>
</feature>
<evidence type="ECO:0000256" key="1">
    <source>
        <dbReference type="ARBA" id="ARBA00022723"/>
    </source>
</evidence>
<dbReference type="GO" id="GO:0008270">
    <property type="term" value="F:zinc ion binding"/>
    <property type="evidence" value="ECO:0007669"/>
    <property type="project" value="UniProtKB-KW"/>
</dbReference>
<evidence type="ECO:0000313" key="8">
    <source>
        <dbReference type="Proteomes" id="UP001162162"/>
    </source>
</evidence>
<evidence type="ECO:0000259" key="6">
    <source>
        <dbReference type="SMART" id="SM00064"/>
    </source>
</evidence>
<feature type="region of interest" description="Disordered" evidence="5">
    <location>
        <begin position="60"/>
        <end position="106"/>
    </location>
</feature>
<keyword evidence="4" id="KW-0175">Coiled coil</keyword>
<dbReference type="Pfam" id="PF01363">
    <property type="entry name" value="FYVE"/>
    <property type="match status" value="1"/>
</dbReference>
<protein>
    <recommendedName>
        <fullName evidence="6">FYVE zinc finger domain-containing protein</fullName>
    </recommendedName>
</protein>
<dbReference type="SMART" id="SM00064">
    <property type="entry name" value="FYVE"/>
    <property type="match status" value="1"/>
</dbReference>
<gene>
    <name evidence="7" type="ORF">NQ318_002309</name>
</gene>
<dbReference type="InterPro" id="IPR011011">
    <property type="entry name" value="Znf_FYVE_PHD"/>
</dbReference>
<evidence type="ECO:0000313" key="7">
    <source>
        <dbReference type="EMBL" id="KAJ8958515.1"/>
    </source>
</evidence>
<evidence type="ECO:0000256" key="3">
    <source>
        <dbReference type="ARBA" id="ARBA00022833"/>
    </source>
</evidence>
<keyword evidence="2" id="KW-0863">Zinc-finger</keyword>
<dbReference type="SUPFAM" id="SSF57903">
    <property type="entry name" value="FYVE/PHD zinc finger"/>
    <property type="match status" value="1"/>
</dbReference>
<dbReference type="InterPro" id="IPR000306">
    <property type="entry name" value="Znf_FYVE"/>
</dbReference>
<keyword evidence="8" id="KW-1185">Reference proteome</keyword>
<feature type="region of interest" description="Disordered" evidence="5">
    <location>
        <begin position="1"/>
        <end position="46"/>
    </location>
</feature>
<accession>A0AAV8Z365</accession>
<evidence type="ECO:0000256" key="4">
    <source>
        <dbReference type="SAM" id="Coils"/>
    </source>
</evidence>
<organism evidence="7 8">
    <name type="scientific">Aromia moschata</name>
    <dbReference type="NCBI Taxonomy" id="1265417"/>
    <lineage>
        <taxon>Eukaryota</taxon>
        <taxon>Metazoa</taxon>
        <taxon>Ecdysozoa</taxon>
        <taxon>Arthropoda</taxon>
        <taxon>Hexapoda</taxon>
        <taxon>Insecta</taxon>
        <taxon>Pterygota</taxon>
        <taxon>Neoptera</taxon>
        <taxon>Endopterygota</taxon>
        <taxon>Coleoptera</taxon>
        <taxon>Polyphaga</taxon>
        <taxon>Cucujiformia</taxon>
        <taxon>Chrysomeloidea</taxon>
        <taxon>Cerambycidae</taxon>
        <taxon>Cerambycinae</taxon>
        <taxon>Callichromatini</taxon>
        <taxon>Aromia</taxon>
    </lineage>
</organism>
<comment type="caution">
    <text evidence="7">The sequence shown here is derived from an EMBL/GenBank/DDBJ whole genome shotgun (WGS) entry which is preliminary data.</text>
</comment>
<feature type="domain" description="FYVE zinc finger" evidence="6">
    <location>
        <begin position="400"/>
        <end position="457"/>
    </location>
</feature>
<keyword evidence="1" id="KW-0479">Metal-binding</keyword>
<sequence length="485" mass="53298">MKHVRKLSVLASELPQEPNAPIQDALNGHQTDADLRQPDFYPSDQEDVDCKQDCLMFKGDPDNLTDDQIDGLDQGTFDKPPSGAKSDSAAPRVHMSVGGQTERIPSDMSALATSDLVESVPNGDANRECENGDGAEEAGDNVIACGSAADAFLDVERSVETSTETLVSEHVCSSSPKEINGFEKVQSPIDISDMTDGCAQDLKFSKGADSNHFGTDKTSAYSSSPFFINGSNMWENGLHNLSQQKNFHSYQYTLGEDGLIPLRCVVQERLDHIIEEQKRKVDLLEKELHLTRQNLIRQSCHRCNHIDGDRQDDNVTGILQVFWGKCVITKGMTDFNILTIFESSVIESVCSTGEGQASVGESQRSDMSWVAVEEASPGRLPHTTYYAELQLDLATSRFPLRRGGWVGQNTARLSVLIFRKCGKIFCADCSENSTPLPSEQLYNPVRVCTGCYSELRRNCGEIPNQCKHANTQTTNTNPQIAASSN</sequence>
<evidence type="ECO:0000256" key="5">
    <source>
        <dbReference type="SAM" id="MobiDB-lite"/>
    </source>
</evidence>
<dbReference type="InterPro" id="IPR013083">
    <property type="entry name" value="Znf_RING/FYVE/PHD"/>
</dbReference>